<organism evidence="2 3">
    <name type="scientific">Bombiscardovia nodaiensis</name>
    <dbReference type="NCBI Taxonomy" id="2932181"/>
    <lineage>
        <taxon>Bacteria</taxon>
        <taxon>Bacillati</taxon>
        <taxon>Actinomycetota</taxon>
        <taxon>Actinomycetes</taxon>
        <taxon>Bifidobacteriales</taxon>
        <taxon>Bifidobacteriaceae</taxon>
        <taxon>Bombiscardovia</taxon>
    </lineage>
</organism>
<dbReference type="InterPro" id="IPR004143">
    <property type="entry name" value="BPL_LPL_catalytic"/>
</dbReference>
<dbReference type="InterPro" id="IPR045864">
    <property type="entry name" value="aa-tRNA-synth_II/BPL/LPL"/>
</dbReference>
<dbReference type="InterPro" id="IPR050664">
    <property type="entry name" value="Octanoyltrans_LipM/LipL"/>
</dbReference>
<keyword evidence="3" id="KW-1185">Reference proteome</keyword>
<dbReference type="CDD" id="cd16443">
    <property type="entry name" value="LplA"/>
    <property type="match status" value="1"/>
</dbReference>
<gene>
    <name evidence="2" type="primary">snoP</name>
    <name evidence="2" type="ORF">KIM372_13410</name>
</gene>
<dbReference type="EMBL" id="AP026798">
    <property type="protein sequence ID" value="BDR53434.1"/>
    <property type="molecule type" value="Genomic_DNA"/>
</dbReference>
<dbReference type="SUPFAM" id="SSF55681">
    <property type="entry name" value="Class II aaRS and biotin synthetases"/>
    <property type="match status" value="1"/>
</dbReference>
<proteinExistence type="predicted"/>
<feature type="domain" description="BPL/LPL catalytic" evidence="1">
    <location>
        <begin position="191"/>
        <end position="377"/>
    </location>
</feature>
<evidence type="ECO:0000259" key="1">
    <source>
        <dbReference type="PROSITE" id="PS51733"/>
    </source>
</evidence>
<dbReference type="Pfam" id="PF21948">
    <property type="entry name" value="LplA-B_cat"/>
    <property type="match status" value="1"/>
</dbReference>
<reference evidence="2 3" key="1">
    <citation type="journal article" date="2023" name="Microbiol. Spectr.">
        <title>Symbiosis of Carpenter Bees with Uncharacterized Lactic Acid Bacteria Showing NAD Auxotrophy.</title>
        <authorList>
            <person name="Kawasaki S."/>
            <person name="Ozawa K."/>
            <person name="Mori T."/>
            <person name="Yamamoto A."/>
            <person name="Ito M."/>
            <person name="Ohkuma M."/>
            <person name="Sakamoto M."/>
            <person name="Matsutani M."/>
        </authorList>
    </citation>
    <scope>NUCLEOTIDE SEQUENCE [LARGE SCALE GENOMIC DNA]</scope>
    <source>
        <strain evidence="2 3">Kim37-2</strain>
    </source>
</reference>
<dbReference type="PROSITE" id="PS51733">
    <property type="entry name" value="BPL_LPL_CATALYTIC"/>
    <property type="match status" value="1"/>
</dbReference>
<keyword evidence="2" id="KW-0436">Ligase</keyword>
<dbReference type="Gene3D" id="3.30.390.50">
    <property type="entry name" value="CO dehydrogenase flavoprotein, C-terminal domain"/>
    <property type="match status" value="1"/>
</dbReference>
<dbReference type="Gene3D" id="3.30.930.10">
    <property type="entry name" value="Bira Bifunctional Protein, Domain 2"/>
    <property type="match status" value="1"/>
</dbReference>
<dbReference type="GO" id="GO:0016874">
    <property type="term" value="F:ligase activity"/>
    <property type="evidence" value="ECO:0007669"/>
    <property type="project" value="UniProtKB-KW"/>
</dbReference>
<accession>A0ABM8B9D8</accession>
<protein>
    <submittedName>
        <fullName evidence="2">Ligase</fullName>
    </submittedName>
</protein>
<name>A0ABM8B9D8_9BIFI</name>
<dbReference type="PANTHER" id="PTHR43679">
    <property type="entry name" value="OCTANOYLTRANSFERASE LIPM-RELATED"/>
    <property type="match status" value="1"/>
</dbReference>
<dbReference type="Proteomes" id="UP001321766">
    <property type="component" value="Chromosome"/>
</dbReference>
<sequence>MPGDMQGSQQLVRGECKMPGGKLVAVSVTISCEPASEVSAVRMVHCQIDGDFFLESVDRQEDLVEDLDQCIVSMTFPLEAPVVEGALARVLQEHKGVELIGASARTLTLALLRALEQADVPAGAIRAYGPLSPLAQGQQAPELYRDLDQEHRHVFQKRWRALPLQIVVDRPRQPAQEVALDAALAQAVCEGREPATLRIWNWASPAVVIGRFQSLSNEVHLQTAERLGFSVVRRVSGGGAMFARPEHVITYSLYTPAQFAQGLNHLWTYRLCDWWLIESLNHLGIEAGWSGMNDIASSQGKIGGAAERRFPGRAGEPGALLHHDMLSYDIDTDTMMQVLNVSQEKMADKAVRSARSRVAPLKGQTALSRSQLLTALLAYLPTLAPKAHLARLGEQVEQAGRQLAAERFSQVQWTADIV</sequence>
<dbReference type="PANTHER" id="PTHR43679:SF2">
    <property type="entry name" value="OCTANOYL-[GCVH]:PROTEIN N-OCTANOYLTRANSFERASE"/>
    <property type="match status" value="1"/>
</dbReference>
<evidence type="ECO:0000313" key="2">
    <source>
        <dbReference type="EMBL" id="BDR53434.1"/>
    </source>
</evidence>
<evidence type="ECO:0000313" key="3">
    <source>
        <dbReference type="Proteomes" id="UP001321766"/>
    </source>
</evidence>